<dbReference type="PANTHER" id="PTHR43335:SF4">
    <property type="entry name" value="ABC TRANSPORTER, ATP-BINDING PROTEIN"/>
    <property type="match status" value="1"/>
</dbReference>
<gene>
    <name evidence="6" type="ORF">J2S37_001709</name>
</gene>
<dbReference type="SUPFAM" id="SSF52540">
    <property type="entry name" value="P-loop containing nucleoside triphosphate hydrolases"/>
    <property type="match status" value="1"/>
</dbReference>
<keyword evidence="2" id="KW-0813">Transport</keyword>
<accession>A0ABU2B975</accession>
<dbReference type="Pfam" id="PF00005">
    <property type="entry name" value="ABC_tran"/>
    <property type="match status" value="1"/>
</dbReference>
<protein>
    <submittedName>
        <fullName evidence="6">ABC-2 type transport system ATP-binding protein</fullName>
    </submittedName>
</protein>
<evidence type="ECO:0000256" key="2">
    <source>
        <dbReference type="ARBA" id="ARBA00022448"/>
    </source>
</evidence>
<keyword evidence="3" id="KW-0547">Nucleotide-binding</keyword>
<dbReference type="InterPro" id="IPR027417">
    <property type="entry name" value="P-loop_NTPase"/>
</dbReference>
<sequence length="298" mass="32034">MEALAIHTENLSKVIKGKKIIDDLNLRVPRGSIYGFLGPNGSGKTTSMKMLLGLSAPTAGNIKINGQALNPATRAKFIGTIGGLIEEPPGYSQLTGVENLQVVQRLLKLPADNVYWALDKVGLIPNKDKKVGHYSLGMKQRLGIALAIVSKPKLLVLDEPINGLDPAGIDEIRQLFQELAHSGTTIMVSSHILAEVEKIASHFGVLKQGKLVFQGERGALIDSYANSLFVRTPDAESVAEIFVDSKIVRGGAVIPSVMNADINDVCQRLINAGVAIHEISRQQESLEDVFMAITAKAL</sequence>
<dbReference type="RefSeq" id="WP_277104509.1">
    <property type="nucleotide sequence ID" value="NZ_BAAAJS010000037.1"/>
</dbReference>
<evidence type="ECO:0000256" key="3">
    <source>
        <dbReference type="ARBA" id="ARBA00022741"/>
    </source>
</evidence>
<organism evidence="6 7">
    <name type="scientific">Corynebacterium felinum</name>
    <dbReference type="NCBI Taxonomy" id="131318"/>
    <lineage>
        <taxon>Bacteria</taxon>
        <taxon>Bacillati</taxon>
        <taxon>Actinomycetota</taxon>
        <taxon>Actinomycetes</taxon>
        <taxon>Mycobacteriales</taxon>
        <taxon>Corynebacteriaceae</taxon>
        <taxon>Corynebacterium</taxon>
    </lineage>
</organism>
<evidence type="ECO:0000256" key="1">
    <source>
        <dbReference type="ARBA" id="ARBA00005417"/>
    </source>
</evidence>
<proteinExistence type="inferred from homology"/>
<dbReference type="PROSITE" id="PS00211">
    <property type="entry name" value="ABC_TRANSPORTER_1"/>
    <property type="match status" value="1"/>
</dbReference>
<dbReference type="Gene3D" id="3.40.50.300">
    <property type="entry name" value="P-loop containing nucleotide triphosphate hydrolases"/>
    <property type="match status" value="1"/>
</dbReference>
<dbReference type="InterPro" id="IPR003593">
    <property type="entry name" value="AAA+_ATPase"/>
</dbReference>
<dbReference type="InterPro" id="IPR017871">
    <property type="entry name" value="ABC_transporter-like_CS"/>
</dbReference>
<dbReference type="Proteomes" id="UP001183619">
    <property type="component" value="Unassembled WGS sequence"/>
</dbReference>
<dbReference type="PANTHER" id="PTHR43335">
    <property type="entry name" value="ABC TRANSPORTER, ATP-BINDING PROTEIN"/>
    <property type="match status" value="1"/>
</dbReference>
<dbReference type="EMBL" id="JAVDYF010000001">
    <property type="protein sequence ID" value="MDR7355171.1"/>
    <property type="molecule type" value="Genomic_DNA"/>
</dbReference>
<evidence type="ECO:0000256" key="4">
    <source>
        <dbReference type="ARBA" id="ARBA00022840"/>
    </source>
</evidence>
<feature type="domain" description="ABC transporter" evidence="5">
    <location>
        <begin position="6"/>
        <end position="233"/>
    </location>
</feature>
<evidence type="ECO:0000313" key="6">
    <source>
        <dbReference type="EMBL" id="MDR7355171.1"/>
    </source>
</evidence>
<evidence type="ECO:0000259" key="5">
    <source>
        <dbReference type="PROSITE" id="PS50893"/>
    </source>
</evidence>
<evidence type="ECO:0000313" key="7">
    <source>
        <dbReference type="Proteomes" id="UP001183619"/>
    </source>
</evidence>
<dbReference type="InterPro" id="IPR003439">
    <property type="entry name" value="ABC_transporter-like_ATP-bd"/>
</dbReference>
<comment type="similarity">
    <text evidence="1">Belongs to the ABC transporter superfamily.</text>
</comment>
<reference evidence="6 7" key="1">
    <citation type="submission" date="2023-07" db="EMBL/GenBank/DDBJ databases">
        <title>Sequencing the genomes of 1000 actinobacteria strains.</title>
        <authorList>
            <person name="Klenk H.-P."/>
        </authorList>
    </citation>
    <scope>NUCLEOTIDE SEQUENCE [LARGE SCALE GENOMIC DNA]</scope>
    <source>
        <strain evidence="6 7">DSM 44508</strain>
    </source>
</reference>
<keyword evidence="7" id="KW-1185">Reference proteome</keyword>
<comment type="caution">
    <text evidence="6">The sequence shown here is derived from an EMBL/GenBank/DDBJ whole genome shotgun (WGS) entry which is preliminary data.</text>
</comment>
<keyword evidence="4 6" id="KW-0067">ATP-binding</keyword>
<dbReference type="PROSITE" id="PS50893">
    <property type="entry name" value="ABC_TRANSPORTER_2"/>
    <property type="match status" value="1"/>
</dbReference>
<dbReference type="GO" id="GO:0005524">
    <property type="term" value="F:ATP binding"/>
    <property type="evidence" value="ECO:0007669"/>
    <property type="project" value="UniProtKB-KW"/>
</dbReference>
<name>A0ABU2B975_9CORY</name>
<dbReference type="SMART" id="SM00382">
    <property type="entry name" value="AAA"/>
    <property type="match status" value="1"/>
</dbReference>